<keyword evidence="2" id="KW-1133">Transmembrane helix</keyword>
<dbReference type="EMBL" id="WIGM01000069">
    <property type="protein sequence ID" value="KAF6842494.1"/>
    <property type="molecule type" value="Genomic_DNA"/>
</dbReference>
<keyword evidence="4" id="KW-1185">Reference proteome</keyword>
<reference evidence="3" key="1">
    <citation type="journal article" date="2020" name="Phytopathology">
        <title>Genome Sequence Resources of Colletotrichum truncatum, C. plurivorum, C. musicola, and C. sojae: Four Species Pathogenic to Soybean (Glycine max).</title>
        <authorList>
            <person name="Rogerio F."/>
            <person name="Boufleur T.R."/>
            <person name="Ciampi-Guillardi M."/>
            <person name="Sukno S.A."/>
            <person name="Thon M.R."/>
            <person name="Massola Junior N.S."/>
            <person name="Baroncelli R."/>
        </authorList>
    </citation>
    <scope>NUCLEOTIDE SEQUENCE</scope>
    <source>
        <strain evidence="3">LFN0074</strain>
    </source>
</reference>
<dbReference type="Proteomes" id="UP000639643">
    <property type="component" value="Unassembled WGS sequence"/>
</dbReference>
<dbReference type="AlphaFoldDB" id="A0A8H6NTX9"/>
<accession>A0A8H6NTX9</accession>
<gene>
    <name evidence="3" type="ORF">CMUS01_03016</name>
</gene>
<keyword evidence="2" id="KW-0812">Transmembrane</keyword>
<feature type="compositionally biased region" description="Basic and acidic residues" evidence="1">
    <location>
        <begin position="147"/>
        <end position="157"/>
    </location>
</feature>
<name>A0A8H6NTX9_9PEZI</name>
<evidence type="ECO:0000256" key="1">
    <source>
        <dbReference type="SAM" id="MobiDB-lite"/>
    </source>
</evidence>
<evidence type="ECO:0000313" key="4">
    <source>
        <dbReference type="Proteomes" id="UP000639643"/>
    </source>
</evidence>
<proteinExistence type="predicted"/>
<evidence type="ECO:0000313" key="3">
    <source>
        <dbReference type="EMBL" id="KAF6842494.1"/>
    </source>
</evidence>
<protein>
    <submittedName>
        <fullName evidence="3">Uncharacterized protein</fullName>
    </submittedName>
</protein>
<comment type="caution">
    <text evidence="3">The sequence shown here is derived from an EMBL/GenBank/DDBJ whole genome shotgun (WGS) entry which is preliminary data.</text>
</comment>
<sequence>MLEASCNKAPSFFNIVAAFASWNLDPSQRAGVHVLQASSSSIATPQTQTPVPAIGLALALAPVAVAVLALLALPPTPLSRSSPELDLTRIFSSKEKSPYKLSLTALLSLNRHGQPPFLRKAGPEKTKTGRPTLRRHPCGSSAFPVRPSRDETTERPAEYQPPFTETLLAPPQESSDRTHTKYGVPAIRAWLRFLEPPPAVLNAARDKKSNRSFPRPSLLPLRVQCRPPEILQRCLLSLISSNLLGACRDFTWSASHDLKSQENPWQE</sequence>
<organism evidence="3 4">
    <name type="scientific">Colletotrichum musicola</name>
    <dbReference type="NCBI Taxonomy" id="2175873"/>
    <lineage>
        <taxon>Eukaryota</taxon>
        <taxon>Fungi</taxon>
        <taxon>Dikarya</taxon>
        <taxon>Ascomycota</taxon>
        <taxon>Pezizomycotina</taxon>
        <taxon>Sordariomycetes</taxon>
        <taxon>Hypocreomycetidae</taxon>
        <taxon>Glomerellales</taxon>
        <taxon>Glomerellaceae</taxon>
        <taxon>Colletotrichum</taxon>
        <taxon>Colletotrichum orchidearum species complex</taxon>
    </lineage>
</organism>
<feature type="transmembrane region" description="Helical" evidence="2">
    <location>
        <begin position="53"/>
        <end position="73"/>
    </location>
</feature>
<feature type="region of interest" description="Disordered" evidence="1">
    <location>
        <begin position="114"/>
        <end position="160"/>
    </location>
</feature>
<keyword evidence="2" id="KW-0472">Membrane</keyword>
<evidence type="ECO:0000256" key="2">
    <source>
        <dbReference type="SAM" id="Phobius"/>
    </source>
</evidence>